<evidence type="ECO:0000256" key="3">
    <source>
        <dbReference type="ARBA" id="ARBA00022801"/>
    </source>
</evidence>
<protein>
    <submittedName>
        <fullName evidence="5">Type 1 glutamine amidotransferase-like domain-containing protein</fullName>
    </submittedName>
</protein>
<comment type="caution">
    <text evidence="5">The sequence shown here is derived from an EMBL/GenBank/DDBJ whole genome shotgun (WGS) entry which is preliminary data.</text>
</comment>
<dbReference type="Pfam" id="PF03575">
    <property type="entry name" value="Peptidase_S51"/>
    <property type="match status" value="1"/>
</dbReference>
<name>A0ABV6GJ24_9BACI</name>
<dbReference type="RefSeq" id="WP_378937246.1">
    <property type="nucleotide sequence ID" value="NZ_JBHLVO010000023.1"/>
</dbReference>
<dbReference type="Proteomes" id="UP001589854">
    <property type="component" value="Unassembled WGS sequence"/>
</dbReference>
<reference evidence="5 6" key="1">
    <citation type="submission" date="2024-09" db="EMBL/GenBank/DDBJ databases">
        <authorList>
            <person name="Sun Q."/>
            <person name="Mori K."/>
        </authorList>
    </citation>
    <scope>NUCLEOTIDE SEQUENCE [LARGE SCALE GENOMIC DNA]</scope>
    <source>
        <strain evidence="5 6">CCM 7228</strain>
    </source>
</reference>
<sequence>MRLALIGGGFVKHTDNFHINKRIVELVEKTNPKVLFIPTASNDNEDYITEFTEIFEKQLECHVNVLRCINNNPSEAEIKKMINSADLIYLGGGNYINMMEKWKEYKINQRLVEALQNDTLIAGISAGAICWFKCGIRTNYEGEGYIESPGWNMINKIFCPHYNQMDRANEFHRLLLQNGNENEHAIALEDNCALYLTNDTYEIIGEPSKAWEFQVIENELLKQKFIERAKTSI</sequence>
<gene>
    <name evidence="5" type="ORF">ACFFIX_20055</name>
</gene>
<accession>A0ABV6GJ24</accession>
<evidence type="ECO:0000313" key="6">
    <source>
        <dbReference type="Proteomes" id="UP001589854"/>
    </source>
</evidence>
<keyword evidence="4" id="KW-0720">Serine protease</keyword>
<evidence type="ECO:0000256" key="4">
    <source>
        <dbReference type="ARBA" id="ARBA00022825"/>
    </source>
</evidence>
<organism evidence="5 6">
    <name type="scientific">Metabacillus herbersteinensis</name>
    <dbReference type="NCBI Taxonomy" id="283816"/>
    <lineage>
        <taxon>Bacteria</taxon>
        <taxon>Bacillati</taxon>
        <taxon>Bacillota</taxon>
        <taxon>Bacilli</taxon>
        <taxon>Bacillales</taxon>
        <taxon>Bacillaceae</taxon>
        <taxon>Metabacillus</taxon>
    </lineage>
</organism>
<keyword evidence="3" id="KW-0378">Hydrolase</keyword>
<proteinExistence type="inferred from homology"/>
<dbReference type="Gene3D" id="3.40.50.880">
    <property type="match status" value="1"/>
</dbReference>
<comment type="similarity">
    <text evidence="1">Belongs to the peptidase S51 family.</text>
</comment>
<dbReference type="CDD" id="cd03146">
    <property type="entry name" value="GAT1_Peptidase_E"/>
    <property type="match status" value="1"/>
</dbReference>
<dbReference type="PANTHER" id="PTHR20842:SF0">
    <property type="entry name" value="ALPHA-ASPARTYL DIPEPTIDASE"/>
    <property type="match status" value="1"/>
</dbReference>
<dbReference type="PANTHER" id="PTHR20842">
    <property type="entry name" value="PROTEASE S51 ALPHA-ASPARTYL DIPEPTIDASE"/>
    <property type="match status" value="1"/>
</dbReference>
<evidence type="ECO:0000256" key="1">
    <source>
        <dbReference type="ARBA" id="ARBA00006534"/>
    </source>
</evidence>
<dbReference type="InterPro" id="IPR005320">
    <property type="entry name" value="Peptidase_S51"/>
</dbReference>
<evidence type="ECO:0000313" key="5">
    <source>
        <dbReference type="EMBL" id="MFC0273690.1"/>
    </source>
</evidence>
<dbReference type="EMBL" id="JBHLVO010000023">
    <property type="protein sequence ID" value="MFC0273690.1"/>
    <property type="molecule type" value="Genomic_DNA"/>
</dbReference>
<evidence type="ECO:0000256" key="2">
    <source>
        <dbReference type="ARBA" id="ARBA00022670"/>
    </source>
</evidence>
<keyword evidence="6" id="KW-1185">Reference proteome</keyword>
<dbReference type="SUPFAM" id="SSF52317">
    <property type="entry name" value="Class I glutamine amidotransferase-like"/>
    <property type="match status" value="1"/>
</dbReference>
<keyword evidence="2" id="KW-0645">Protease</keyword>
<dbReference type="InterPro" id="IPR029062">
    <property type="entry name" value="Class_I_gatase-like"/>
</dbReference>